<sequence length="102" mass="11043">MSRSQLSDDCVIRSRSRAGRPAGLFLTRTDHPHPVLSTLQPASVGQSDPNQDTSQSAKPASEKRSSSSTADPHIPTDDEHSLHPAPRRAQHQSLIPTRSGQD</sequence>
<feature type="region of interest" description="Disordered" evidence="1">
    <location>
        <begin position="1"/>
        <end position="102"/>
    </location>
</feature>
<evidence type="ECO:0000256" key="1">
    <source>
        <dbReference type="SAM" id="MobiDB-lite"/>
    </source>
</evidence>
<reference evidence="2 3" key="1">
    <citation type="journal article" date="2022" name="bioRxiv">
        <title>Genomics of Preaxostyla Flagellates Illuminates Evolutionary Transitions and the Path Towards Mitochondrial Loss.</title>
        <authorList>
            <person name="Novak L.V.F."/>
            <person name="Treitli S.C."/>
            <person name="Pyrih J."/>
            <person name="Halakuc P."/>
            <person name="Pipaliya S.V."/>
            <person name="Vacek V."/>
            <person name="Brzon O."/>
            <person name="Soukal P."/>
            <person name="Eme L."/>
            <person name="Dacks J.B."/>
            <person name="Karnkowska A."/>
            <person name="Elias M."/>
            <person name="Hampl V."/>
        </authorList>
    </citation>
    <scope>NUCLEOTIDE SEQUENCE [LARGE SCALE GENOMIC DNA]</scope>
    <source>
        <strain evidence="2">NAU3</strain>
        <tissue evidence="2">Gut</tissue>
    </source>
</reference>
<evidence type="ECO:0000313" key="2">
    <source>
        <dbReference type="EMBL" id="KAK2963980.1"/>
    </source>
</evidence>
<dbReference type="Proteomes" id="UP001281761">
    <property type="component" value="Unassembled WGS sequence"/>
</dbReference>
<keyword evidence="3" id="KW-1185">Reference proteome</keyword>
<dbReference type="EMBL" id="JARBJD010000004">
    <property type="protein sequence ID" value="KAK2963980.1"/>
    <property type="molecule type" value="Genomic_DNA"/>
</dbReference>
<protein>
    <submittedName>
        <fullName evidence="2">Uncharacterized protein</fullName>
    </submittedName>
</protein>
<feature type="compositionally biased region" description="Polar residues" evidence="1">
    <location>
        <begin position="37"/>
        <end position="58"/>
    </location>
</feature>
<proteinExistence type="predicted"/>
<organism evidence="2 3">
    <name type="scientific">Blattamonas nauphoetae</name>
    <dbReference type="NCBI Taxonomy" id="2049346"/>
    <lineage>
        <taxon>Eukaryota</taxon>
        <taxon>Metamonada</taxon>
        <taxon>Preaxostyla</taxon>
        <taxon>Oxymonadida</taxon>
        <taxon>Blattamonas</taxon>
    </lineage>
</organism>
<name>A0ABQ9YJZ9_9EUKA</name>
<evidence type="ECO:0000313" key="3">
    <source>
        <dbReference type="Proteomes" id="UP001281761"/>
    </source>
</evidence>
<comment type="caution">
    <text evidence="2">The sequence shown here is derived from an EMBL/GenBank/DDBJ whole genome shotgun (WGS) entry which is preliminary data.</text>
</comment>
<accession>A0ABQ9YJZ9</accession>
<gene>
    <name evidence="2" type="ORF">BLNAU_1061</name>
</gene>
<feature type="compositionally biased region" description="Polar residues" evidence="1">
    <location>
        <begin position="91"/>
        <end position="102"/>
    </location>
</feature>